<feature type="transmembrane region" description="Helical" evidence="2">
    <location>
        <begin position="783"/>
        <end position="803"/>
    </location>
</feature>
<dbReference type="AlphaFoldDB" id="A0A9W4SJ60"/>
<evidence type="ECO:0000313" key="5">
    <source>
        <dbReference type="Proteomes" id="UP001153678"/>
    </source>
</evidence>
<proteinExistence type="predicted"/>
<dbReference type="EMBL" id="CAMKVN010000809">
    <property type="protein sequence ID" value="CAI2171328.1"/>
    <property type="molecule type" value="Genomic_DNA"/>
</dbReference>
<sequence>MRTTLHSLFIIILLVIQLFTQNSSLALEIDISITDTSDLNERVIQSTTYRDNTILLRLARDVNYNPNTGLICSANEIDLKLIHRNGTIRNLTIGSHDPPLSILAENFCIPLSITTTPSTHSSPFITPPPFSAIGDEGSTVTLPTSSLISEGGIILDGIRIYALQQNYILLTYFCRLEIVDGASISEICGMLINWNNEVMNVINFGQTCSDSDIVVRNEGGEFLRACFLSDQKQVIWTRYTINEEKIVVQDSGTIINVSQFSPNLTEIFPTENGGYGIVTAQYTGEVDSLFLPPWTLFLQFISPSRSNGVVNQASSISSAFQIYKQMTESLTSLDIHKCGIAYQGYGYNCIIYMARATGFSGGVFVSIDFLDSGGVLNTTEFRITPVGIFPNVIRIESLYYGGYLILIQNANVEGLIYSNNGTVMSDGWRMRSSIVTGDGVVIPLNYTSNVGVFTNNTFWCVANSDDGVKFITNDLLTNISTISDPNLLDYGNHFVESTSPKINDVIPRDITSISITFTNLVELSTGNVSIWQTSNHDDSSLDTLRQSFPATQSQFIRFDGRRTVNITVFNSTFNTPDASYYVKVDNGFVKDLRVSQNLPGVRENLWTFKTGIGEREFFSGSVKAIVRLTPEGTKFYETLSSPKRNEFSKQISVQLSRTIPCDPPRLITLENSQYDPTTQFKQLLLRVNVKPQNNDGLQGVDNSLSSLRIINDLNVLITNKDFTNIGRGNLSSMLDNRYGSKIIPDLWIKYRWILIGISVAVDLGLDIAFILRHGKDLKWLYPVSVIFLVFPILINTISTFMIITRETGKEKDFLNWWRDNSKTALVFTLFSGIDVEALNIVNSECGGINELSAPLADITIEKVLIVNGVVLFFEDIPQLIVYIMYQSMTVIPAIIPILALSSCCVVLTLKSIGLMYFCTLYHKAPPSSYKPDNKGKQKESDFYSPGPYSSELSIDTSELPQQLFTNSREGDMTPEDLHILTTDSGKTKVYIRHPDEFKDLDLKTVKESTVGEGLASIEPGEGGRISDIGIIESTEGPAIGSSSKRGSIGGKEYKDIQPTEIELSEEIKPSEKKVVPIDSAYRSKLIEQFDIDPEDIKSGKITISSRIPSQAQTRVEQPEPQTSTSRRIVSNISRVLGGSKKGKGGQDSKKGKSKDDNKDRKKDEND</sequence>
<keyword evidence="2" id="KW-1133">Transmembrane helix</keyword>
<gene>
    <name evidence="4" type="ORF">FWILDA_LOCUS5025</name>
</gene>
<feature type="region of interest" description="Disordered" evidence="1">
    <location>
        <begin position="1103"/>
        <end position="1166"/>
    </location>
</feature>
<evidence type="ECO:0000256" key="3">
    <source>
        <dbReference type="SAM" id="SignalP"/>
    </source>
</evidence>
<feature type="region of interest" description="Disordered" evidence="1">
    <location>
        <begin position="927"/>
        <end position="948"/>
    </location>
</feature>
<feature type="signal peptide" evidence="3">
    <location>
        <begin position="1"/>
        <end position="26"/>
    </location>
</feature>
<feature type="compositionally biased region" description="Polar residues" evidence="1">
    <location>
        <begin position="1103"/>
        <end position="1133"/>
    </location>
</feature>
<dbReference type="OrthoDB" id="2415831at2759"/>
<keyword evidence="2" id="KW-0472">Membrane</keyword>
<keyword evidence="5" id="KW-1185">Reference proteome</keyword>
<protein>
    <submittedName>
        <fullName evidence="4">8119_t:CDS:1</fullName>
    </submittedName>
</protein>
<evidence type="ECO:0000313" key="4">
    <source>
        <dbReference type="EMBL" id="CAI2171328.1"/>
    </source>
</evidence>
<feature type="compositionally biased region" description="Basic and acidic residues" evidence="1">
    <location>
        <begin position="1144"/>
        <end position="1166"/>
    </location>
</feature>
<keyword evidence="3" id="KW-0732">Signal</keyword>
<comment type="caution">
    <text evidence="4">The sequence shown here is derived from an EMBL/GenBank/DDBJ whole genome shotgun (WGS) entry which is preliminary data.</text>
</comment>
<reference evidence="4" key="1">
    <citation type="submission" date="2022-08" db="EMBL/GenBank/DDBJ databases">
        <authorList>
            <person name="Kallberg Y."/>
            <person name="Tangrot J."/>
            <person name="Rosling A."/>
        </authorList>
    </citation>
    <scope>NUCLEOTIDE SEQUENCE</scope>
    <source>
        <strain evidence="4">Wild A</strain>
    </source>
</reference>
<organism evidence="4 5">
    <name type="scientific">Funneliformis geosporum</name>
    <dbReference type="NCBI Taxonomy" id="1117311"/>
    <lineage>
        <taxon>Eukaryota</taxon>
        <taxon>Fungi</taxon>
        <taxon>Fungi incertae sedis</taxon>
        <taxon>Mucoromycota</taxon>
        <taxon>Glomeromycotina</taxon>
        <taxon>Glomeromycetes</taxon>
        <taxon>Glomerales</taxon>
        <taxon>Glomeraceae</taxon>
        <taxon>Funneliformis</taxon>
    </lineage>
</organism>
<feature type="compositionally biased region" description="Basic and acidic residues" evidence="1">
    <location>
        <begin position="931"/>
        <end position="941"/>
    </location>
</feature>
<accession>A0A9W4SJ60</accession>
<dbReference type="Proteomes" id="UP001153678">
    <property type="component" value="Unassembled WGS sequence"/>
</dbReference>
<keyword evidence="2" id="KW-0812">Transmembrane</keyword>
<name>A0A9W4SJ60_9GLOM</name>
<feature type="transmembrane region" description="Helical" evidence="2">
    <location>
        <begin position="863"/>
        <end position="885"/>
    </location>
</feature>
<feature type="chain" id="PRO_5040943188" evidence="3">
    <location>
        <begin position="27"/>
        <end position="1166"/>
    </location>
</feature>
<feature type="transmembrane region" description="Helical" evidence="2">
    <location>
        <begin position="750"/>
        <end position="771"/>
    </location>
</feature>
<evidence type="ECO:0000256" key="1">
    <source>
        <dbReference type="SAM" id="MobiDB-lite"/>
    </source>
</evidence>
<evidence type="ECO:0000256" key="2">
    <source>
        <dbReference type="SAM" id="Phobius"/>
    </source>
</evidence>
<feature type="transmembrane region" description="Helical" evidence="2">
    <location>
        <begin position="891"/>
        <end position="917"/>
    </location>
</feature>